<evidence type="ECO:0000313" key="5">
    <source>
        <dbReference type="Proteomes" id="UP000324376"/>
    </source>
</evidence>
<dbReference type="EMBL" id="VNHU01000010">
    <property type="protein sequence ID" value="TYP70967.1"/>
    <property type="molecule type" value="Genomic_DNA"/>
</dbReference>
<keyword evidence="4" id="KW-0406">Ion transport</keyword>
<organism evidence="4 5">
    <name type="scientific">Aquimarina intermedia</name>
    <dbReference type="NCBI Taxonomy" id="350814"/>
    <lineage>
        <taxon>Bacteria</taxon>
        <taxon>Pseudomonadati</taxon>
        <taxon>Bacteroidota</taxon>
        <taxon>Flavobacteriia</taxon>
        <taxon>Flavobacteriales</taxon>
        <taxon>Flavobacteriaceae</taxon>
        <taxon>Aquimarina</taxon>
    </lineage>
</organism>
<gene>
    <name evidence="4" type="ORF">BD809_11026</name>
</gene>
<reference evidence="4 5" key="1">
    <citation type="submission" date="2019-07" db="EMBL/GenBank/DDBJ databases">
        <title>Genomic Encyclopedia of Archaeal and Bacterial Type Strains, Phase II (KMG-II): from individual species to whole genera.</title>
        <authorList>
            <person name="Goeker M."/>
        </authorList>
    </citation>
    <scope>NUCLEOTIDE SEQUENCE [LARGE SCALE GENOMIC DNA]</scope>
    <source>
        <strain evidence="4 5">DSM 17527</strain>
    </source>
</reference>
<dbReference type="Gene3D" id="3.40.50.720">
    <property type="entry name" value="NAD(P)-binding Rossmann-like Domain"/>
    <property type="match status" value="1"/>
</dbReference>
<dbReference type="GO" id="GO:0008324">
    <property type="term" value="F:monoatomic cation transmembrane transporter activity"/>
    <property type="evidence" value="ECO:0007669"/>
    <property type="project" value="InterPro"/>
</dbReference>
<dbReference type="PANTHER" id="PTHR43833:SF9">
    <property type="entry name" value="POTASSIUM CHANNEL PROTEIN YUGO-RELATED"/>
    <property type="match status" value="1"/>
</dbReference>
<feature type="transmembrane region" description="Helical" evidence="2">
    <location>
        <begin position="63"/>
        <end position="88"/>
    </location>
</feature>
<evidence type="ECO:0000313" key="4">
    <source>
        <dbReference type="EMBL" id="TYP70967.1"/>
    </source>
</evidence>
<dbReference type="PROSITE" id="PS51201">
    <property type="entry name" value="RCK_N"/>
    <property type="match status" value="1"/>
</dbReference>
<name>A0A5S5BVB5_9FLAO</name>
<dbReference type="SUPFAM" id="SSF116726">
    <property type="entry name" value="TrkA C-terminal domain-like"/>
    <property type="match status" value="1"/>
</dbReference>
<proteinExistence type="predicted"/>
<keyword evidence="5" id="KW-1185">Reference proteome</keyword>
<dbReference type="RefSeq" id="WP_148783476.1">
    <property type="nucleotide sequence ID" value="NZ_VNHU01000010.1"/>
</dbReference>
<dbReference type="SUPFAM" id="SSF51735">
    <property type="entry name" value="NAD(P)-binding Rossmann-fold domains"/>
    <property type="match status" value="1"/>
</dbReference>
<dbReference type="Pfam" id="PF07885">
    <property type="entry name" value="Ion_trans_2"/>
    <property type="match status" value="1"/>
</dbReference>
<sequence>MIKYFKSRIYIAITLLIVVVIVGVFGFRFFSNYTWIDALYMTVITMSTVGFGEVQPLDATAKLFTVFLIATSVTIFAYAVSVITEYIVNKSDPYNMQYRKLKKMIQALNDHIIIIGYGRNGKQAADKLLAYNKRFIIVENDRQVIDKYQSEELLFLEGNATEDEVLLEAGIKTASTLICTLPEDADNLFIVLSARQINKDLKIISRASQDTSYKKIRLAGADNVIMPDRIGGDHMASLVVVPDLIEFLDNLSIIGKKSINIEEISFEKMFDDEQPKTIRSIDMRSKTGCTIIGYKSPEGEYVVNPEADTLLKPGSKVVVLGRPEQVNLLNKQFNI</sequence>
<dbReference type="Pfam" id="PF02080">
    <property type="entry name" value="TrkA_C"/>
    <property type="match status" value="1"/>
</dbReference>
<dbReference type="InterPro" id="IPR050721">
    <property type="entry name" value="Trk_Ktr_HKT_K-transport"/>
</dbReference>
<dbReference type="Gene3D" id="3.30.70.1450">
    <property type="entry name" value="Regulator of K+ conductance, C-terminal domain"/>
    <property type="match status" value="1"/>
</dbReference>
<dbReference type="InterPro" id="IPR036291">
    <property type="entry name" value="NAD(P)-bd_dom_sf"/>
</dbReference>
<dbReference type="Proteomes" id="UP000324376">
    <property type="component" value="Unassembled WGS sequence"/>
</dbReference>
<protein>
    <submittedName>
        <fullName evidence="4">Voltage-gated potassium channel</fullName>
    </submittedName>
</protein>
<dbReference type="GO" id="GO:0006813">
    <property type="term" value="P:potassium ion transport"/>
    <property type="evidence" value="ECO:0007669"/>
    <property type="project" value="InterPro"/>
</dbReference>
<dbReference type="InterPro" id="IPR003148">
    <property type="entry name" value="RCK_N"/>
</dbReference>
<dbReference type="SUPFAM" id="SSF81324">
    <property type="entry name" value="Voltage-gated potassium channels"/>
    <property type="match status" value="1"/>
</dbReference>
<keyword evidence="2" id="KW-1133">Transmembrane helix</keyword>
<keyword evidence="2" id="KW-0812">Transmembrane</keyword>
<keyword evidence="4" id="KW-0813">Transport</keyword>
<feature type="transmembrane region" description="Helical" evidence="2">
    <location>
        <begin position="9"/>
        <end position="27"/>
    </location>
</feature>
<dbReference type="AlphaFoldDB" id="A0A5S5BVB5"/>
<evidence type="ECO:0000259" key="3">
    <source>
        <dbReference type="PROSITE" id="PS51201"/>
    </source>
</evidence>
<dbReference type="OrthoDB" id="9781411at2"/>
<dbReference type="InterPro" id="IPR006037">
    <property type="entry name" value="RCK_C"/>
</dbReference>
<dbReference type="PANTHER" id="PTHR43833">
    <property type="entry name" value="POTASSIUM CHANNEL PROTEIN 2-RELATED-RELATED"/>
    <property type="match status" value="1"/>
</dbReference>
<dbReference type="GO" id="GO:0005886">
    <property type="term" value="C:plasma membrane"/>
    <property type="evidence" value="ECO:0007669"/>
    <property type="project" value="UniProtKB-SubCell"/>
</dbReference>
<keyword evidence="2" id="KW-0472">Membrane</keyword>
<accession>A0A5S5BVB5</accession>
<evidence type="ECO:0000256" key="2">
    <source>
        <dbReference type="SAM" id="Phobius"/>
    </source>
</evidence>
<feature type="domain" description="RCK N-terminal" evidence="3">
    <location>
        <begin position="109"/>
        <end position="226"/>
    </location>
</feature>
<dbReference type="InterPro" id="IPR013099">
    <property type="entry name" value="K_chnl_dom"/>
</dbReference>
<comment type="caution">
    <text evidence="4">The sequence shown here is derived from an EMBL/GenBank/DDBJ whole genome shotgun (WGS) entry which is preliminary data.</text>
</comment>
<keyword evidence="4" id="KW-0407">Ion channel</keyword>
<dbReference type="Pfam" id="PF02254">
    <property type="entry name" value="TrkA_N"/>
    <property type="match status" value="1"/>
</dbReference>
<comment type="subcellular location">
    <subcellularLocation>
        <location evidence="1">Cell membrane</location>
        <topology evidence="1">Multi-pass membrane protein</topology>
    </subcellularLocation>
</comment>
<dbReference type="InterPro" id="IPR036721">
    <property type="entry name" value="RCK_C_sf"/>
</dbReference>
<evidence type="ECO:0000256" key="1">
    <source>
        <dbReference type="ARBA" id="ARBA00004651"/>
    </source>
</evidence>
<dbReference type="Gene3D" id="1.10.287.70">
    <property type="match status" value="1"/>
</dbReference>